<dbReference type="EMBL" id="GBRH01215971">
    <property type="protein sequence ID" value="JAD81924.1"/>
    <property type="molecule type" value="Transcribed_RNA"/>
</dbReference>
<sequence>MGIPSMFILTRGLFLQVSFALSPASSFCRSGDCLDELPFVRFLLKDRTGGQPTTGRTAPLHRIRALVSQCKFPIFFSSHLIQEARIKKSN</sequence>
<dbReference type="AlphaFoldDB" id="A0A0A9D007"/>
<name>A0A0A9D007_ARUDO</name>
<organism evidence="2">
    <name type="scientific">Arundo donax</name>
    <name type="common">Giant reed</name>
    <name type="synonym">Donax arundinaceus</name>
    <dbReference type="NCBI Taxonomy" id="35708"/>
    <lineage>
        <taxon>Eukaryota</taxon>
        <taxon>Viridiplantae</taxon>
        <taxon>Streptophyta</taxon>
        <taxon>Embryophyta</taxon>
        <taxon>Tracheophyta</taxon>
        <taxon>Spermatophyta</taxon>
        <taxon>Magnoliopsida</taxon>
        <taxon>Liliopsida</taxon>
        <taxon>Poales</taxon>
        <taxon>Poaceae</taxon>
        <taxon>PACMAD clade</taxon>
        <taxon>Arundinoideae</taxon>
        <taxon>Arundineae</taxon>
        <taxon>Arundo</taxon>
    </lineage>
</organism>
<evidence type="ECO:0000313" key="2">
    <source>
        <dbReference type="EMBL" id="JAD81924.1"/>
    </source>
</evidence>
<feature type="chain" id="PRO_5002046227" description="Secreted protein" evidence="1">
    <location>
        <begin position="21"/>
        <end position="90"/>
    </location>
</feature>
<reference evidence="2" key="1">
    <citation type="submission" date="2014-09" db="EMBL/GenBank/DDBJ databases">
        <authorList>
            <person name="Magalhaes I.L.F."/>
            <person name="Oliveira U."/>
            <person name="Santos F.R."/>
            <person name="Vidigal T.H.D.A."/>
            <person name="Brescovit A.D."/>
            <person name="Santos A.J."/>
        </authorList>
    </citation>
    <scope>NUCLEOTIDE SEQUENCE</scope>
    <source>
        <tissue evidence="2">Shoot tissue taken approximately 20 cm above the soil surface</tissue>
    </source>
</reference>
<evidence type="ECO:0008006" key="3">
    <source>
        <dbReference type="Google" id="ProtNLM"/>
    </source>
</evidence>
<reference evidence="2" key="2">
    <citation type="journal article" date="2015" name="Data Brief">
        <title>Shoot transcriptome of the giant reed, Arundo donax.</title>
        <authorList>
            <person name="Barrero R.A."/>
            <person name="Guerrero F.D."/>
            <person name="Moolhuijzen P."/>
            <person name="Goolsby J.A."/>
            <person name="Tidwell J."/>
            <person name="Bellgard S.E."/>
            <person name="Bellgard M.I."/>
        </authorList>
    </citation>
    <scope>NUCLEOTIDE SEQUENCE</scope>
    <source>
        <tissue evidence="2">Shoot tissue taken approximately 20 cm above the soil surface</tissue>
    </source>
</reference>
<keyword evidence="1" id="KW-0732">Signal</keyword>
<feature type="signal peptide" evidence="1">
    <location>
        <begin position="1"/>
        <end position="20"/>
    </location>
</feature>
<protein>
    <recommendedName>
        <fullName evidence="3">Secreted protein</fullName>
    </recommendedName>
</protein>
<accession>A0A0A9D007</accession>
<evidence type="ECO:0000256" key="1">
    <source>
        <dbReference type="SAM" id="SignalP"/>
    </source>
</evidence>
<proteinExistence type="predicted"/>